<name>A0ABQ6QK82_9BACT</name>
<feature type="chain" id="PRO_5045239881" evidence="1">
    <location>
        <begin position="22"/>
        <end position="151"/>
    </location>
</feature>
<keyword evidence="1" id="KW-0732">Signal</keyword>
<dbReference type="EMBL" id="BTTX01000001">
    <property type="protein sequence ID" value="GMU04383.1"/>
    <property type="molecule type" value="Genomic_DNA"/>
</dbReference>
<sequence length="151" mass="16258">MLRFPLWALSLSVAALQWACAAAQAPGTPLQSACRELPTLEECRAAARVITDECLRECIVLQCGGAKINCGADVKKECALRKGTGVTALGYVWRPPDAGCQNPVSEVNWCEEPSSRECRAQALVHELAHACGWKHRQGLGVPGNDGDLRCE</sequence>
<keyword evidence="3" id="KW-1185">Reference proteome</keyword>
<evidence type="ECO:0000256" key="1">
    <source>
        <dbReference type="SAM" id="SignalP"/>
    </source>
</evidence>
<feature type="signal peptide" evidence="1">
    <location>
        <begin position="1"/>
        <end position="21"/>
    </location>
</feature>
<accession>A0ABQ6QK82</accession>
<dbReference type="RefSeq" id="WP_338274361.1">
    <property type="nucleotide sequence ID" value="NZ_BTTX01000001.1"/>
</dbReference>
<evidence type="ECO:0000313" key="3">
    <source>
        <dbReference type="Proteomes" id="UP001342631"/>
    </source>
</evidence>
<comment type="caution">
    <text evidence="2">The sequence shown here is derived from an EMBL/GenBank/DDBJ whole genome shotgun (WGS) entry which is preliminary data.</text>
</comment>
<evidence type="ECO:0000313" key="2">
    <source>
        <dbReference type="EMBL" id="GMU04383.1"/>
    </source>
</evidence>
<proteinExistence type="predicted"/>
<organism evidence="2 3">
    <name type="scientific">Corallococcus caeni</name>
    <dbReference type="NCBI Taxonomy" id="3082388"/>
    <lineage>
        <taxon>Bacteria</taxon>
        <taxon>Pseudomonadati</taxon>
        <taxon>Myxococcota</taxon>
        <taxon>Myxococcia</taxon>
        <taxon>Myxococcales</taxon>
        <taxon>Cystobacterineae</taxon>
        <taxon>Myxococcaceae</taxon>
        <taxon>Corallococcus</taxon>
    </lineage>
</organism>
<reference evidence="2 3" key="1">
    <citation type="journal article" date="2024" name="Arch. Microbiol.">
        <title>Corallococcus caeni sp. nov., a novel myxobacterium isolated from activated sludge.</title>
        <authorList>
            <person name="Tomita S."/>
            <person name="Nakai R."/>
            <person name="Kuroda K."/>
            <person name="Kurashita H."/>
            <person name="Hatamoto M."/>
            <person name="Yamaguchi T."/>
            <person name="Narihiro T."/>
        </authorList>
    </citation>
    <scope>NUCLEOTIDE SEQUENCE [LARGE SCALE GENOMIC DNA]</scope>
    <source>
        <strain evidence="2 3">NO1</strain>
    </source>
</reference>
<protein>
    <submittedName>
        <fullName evidence="2">Uncharacterized protein</fullName>
    </submittedName>
</protein>
<dbReference type="Proteomes" id="UP001342631">
    <property type="component" value="Unassembled WGS sequence"/>
</dbReference>
<gene>
    <name evidence="2" type="ORF">ASNO1_06350</name>
</gene>